<keyword evidence="1" id="KW-0732">Signal</keyword>
<comment type="caution">
    <text evidence="2">The sequence shown here is derived from an EMBL/GenBank/DDBJ whole genome shotgun (WGS) entry which is preliminary data.</text>
</comment>
<reference evidence="2 3" key="1">
    <citation type="submission" date="2024-06" db="EMBL/GenBank/DDBJ databases">
        <title>Genomic Encyclopedia of Type Strains, Phase IV (KMG-IV): sequencing the most valuable type-strain genomes for metagenomic binning, comparative biology and taxonomic classification.</title>
        <authorList>
            <person name="Goeker M."/>
        </authorList>
    </citation>
    <scope>NUCLEOTIDE SEQUENCE [LARGE SCALE GENOMIC DNA]</scope>
    <source>
        <strain evidence="2 3">DSM 27865</strain>
    </source>
</reference>
<proteinExistence type="predicted"/>
<organism evidence="2 3">
    <name type="scientific">Aquamicrobium terrae</name>
    <dbReference type="NCBI Taxonomy" id="1324945"/>
    <lineage>
        <taxon>Bacteria</taxon>
        <taxon>Pseudomonadati</taxon>
        <taxon>Pseudomonadota</taxon>
        <taxon>Alphaproteobacteria</taxon>
        <taxon>Hyphomicrobiales</taxon>
        <taxon>Phyllobacteriaceae</taxon>
        <taxon>Aquamicrobium</taxon>
    </lineage>
</organism>
<keyword evidence="3" id="KW-1185">Reference proteome</keyword>
<feature type="chain" id="PRO_5046750191" evidence="1">
    <location>
        <begin position="24"/>
        <end position="102"/>
    </location>
</feature>
<dbReference type="InterPro" id="IPR036909">
    <property type="entry name" value="Cyt_c-like_dom_sf"/>
</dbReference>
<protein>
    <submittedName>
        <fullName evidence="2">Mono/diheme cytochrome c family protein</fullName>
    </submittedName>
</protein>
<dbReference type="Gene3D" id="1.10.760.10">
    <property type="entry name" value="Cytochrome c-like domain"/>
    <property type="match status" value="1"/>
</dbReference>
<dbReference type="EMBL" id="JBEPML010000022">
    <property type="protein sequence ID" value="MET3794292.1"/>
    <property type="molecule type" value="Genomic_DNA"/>
</dbReference>
<dbReference type="SUPFAM" id="SSF46626">
    <property type="entry name" value="Cytochrome c"/>
    <property type="match status" value="1"/>
</dbReference>
<evidence type="ECO:0000313" key="2">
    <source>
        <dbReference type="EMBL" id="MET3794292.1"/>
    </source>
</evidence>
<evidence type="ECO:0000256" key="1">
    <source>
        <dbReference type="SAM" id="SignalP"/>
    </source>
</evidence>
<dbReference type="Proteomes" id="UP001549076">
    <property type="component" value="Unassembled WGS sequence"/>
</dbReference>
<gene>
    <name evidence="2" type="ORF">ABID37_004532</name>
</gene>
<feature type="signal peptide" evidence="1">
    <location>
        <begin position="1"/>
        <end position="23"/>
    </location>
</feature>
<name>A0ABV2N649_9HYPH</name>
<sequence length="102" mass="10923">MKPVSAKILLVTAAMLGGGYALADTLSYELPDETAEFKPGPGVELAQANCVACHSADYINTQPPKKGHDFWEAEVKKMKNTYGAPIDDADIKGIADYLSATY</sequence>
<accession>A0ABV2N649</accession>
<evidence type="ECO:0000313" key="3">
    <source>
        <dbReference type="Proteomes" id="UP001549076"/>
    </source>
</evidence>